<dbReference type="RefSeq" id="WP_073031644.1">
    <property type="nucleotide sequence ID" value="NZ_BMLR01000001.1"/>
</dbReference>
<dbReference type="PANTHER" id="PTHR43318:SF1">
    <property type="entry name" value="POLYSACCHARIDE BIOSYNTHESIS PROTEIN EPSC-RELATED"/>
    <property type="match status" value="1"/>
</dbReference>
<dbReference type="STRING" id="337701.SAMN05444398_101169"/>
<dbReference type="PANTHER" id="PTHR43318">
    <property type="entry name" value="UDP-N-ACETYLGLUCOSAMINE 4,6-DEHYDRATASE"/>
    <property type="match status" value="1"/>
</dbReference>
<feature type="transmembrane region" description="Helical" evidence="2">
    <location>
        <begin position="111"/>
        <end position="132"/>
    </location>
</feature>
<dbReference type="Gene3D" id="3.40.50.720">
    <property type="entry name" value="NAD(P)-binding Rossmann-like Domain"/>
    <property type="match status" value="2"/>
</dbReference>
<dbReference type="Pfam" id="PF13727">
    <property type="entry name" value="CoA_binding_3"/>
    <property type="match status" value="1"/>
</dbReference>
<evidence type="ECO:0000256" key="1">
    <source>
        <dbReference type="ARBA" id="ARBA00007430"/>
    </source>
</evidence>
<dbReference type="EMBL" id="FRBR01000001">
    <property type="protein sequence ID" value="SHK97783.1"/>
    <property type="molecule type" value="Genomic_DNA"/>
</dbReference>
<dbReference type="CDD" id="cd05237">
    <property type="entry name" value="UDP_invert_4-6DH_SDR_e"/>
    <property type="match status" value="1"/>
</dbReference>
<keyword evidence="5" id="KW-1185">Reference proteome</keyword>
<feature type="transmembrane region" description="Helical" evidence="2">
    <location>
        <begin position="50"/>
        <end position="71"/>
    </location>
</feature>
<evidence type="ECO:0000256" key="2">
    <source>
        <dbReference type="SAM" id="Phobius"/>
    </source>
</evidence>
<evidence type="ECO:0000313" key="5">
    <source>
        <dbReference type="Proteomes" id="UP000183974"/>
    </source>
</evidence>
<accession>A0A1M6WVN7</accession>
<dbReference type="OrthoDB" id="9803111at2"/>
<keyword evidence="2" id="KW-0472">Membrane</keyword>
<dbReference type="Proteomes" id="UP000183974">
    <property type="component" value="Unassembled WGS sequence"/>
</dbReference>
<evidence type="ECO:0000313" key="4">
    <source>
        <dbReference type="EMBL" id="SHK97783.1"/>
    </source>
</evidence>
<proteinExistence type="inferred from homology"/>
<name>A0A1M6WVN7_9RHOB</name>
<dbReference type="Pfam" id="PF02719">
    <property type="entry name" value="Polysacc_synt_2"/>
    <property type="match status" value="1"/>
</dbReference>
<comment type="similarity">
    <text evidence="1">Belongs to the polysaccharide synthase family.</text>
</comment>
<protein>
    <submittedName>
        <fullName evidence="4">NDP-sugar epimerase, includes UDP-GlcNAc-inverting 4,6-dehydratase FlaA1 and capsular polysaccharide biosynthesis protein EpsC</fullName>
    </submittedName>
</protein>
<organism evidence="4 5">
    <name type="scientific">Roseovarius pacificus</name>
    <dbReference type="NCBI Taxonomy" id="337701"/>
    <lineage>
        <taxon>Bacteria</taxon>
        <taxon>Pseudomonadati</taxon>
        <taxon>Pseudomonadota</taxon>
        <taxon>Alphaproteobacteria</taxon>
        <taxon>Rhodobacterales</taxon>
        <taxon>Roseobacteraceae</taxon>
        <taxon>Roseovarius</taxon>
    </lineage>
</organism>
<dbReference type="InterPro" id="IPR003869">
    <property type="entry name" value="Polysac_CapD-like"/>
</dbReference>
<evidence type="ECO:0000259" key="3">
    <source>
        <dbReference type="Pfam" id="PF02719"/>
    </source>
</evidence>
<dbReference type="InterPro" id="IPR051203">
    <property type="entry name" value="Polysaccharide_Synthase-Rel"/>
</dbReference>
<feature type="transmembrane region" description="Helical" evidence="2">
    <location>
        <begin position="16"/>
        <end position="38"/>
    </location>
</feature>
<dbReference type="SUPFAM" id="SSF51735">
    <property type="entry name" value="NAD(P)-binding Rossmann-fold domains"/>
    <property type="match status" value="2"/>
</dbReference>
<gene>
    <name evidence="4" type="ORF">SAMN05444398_101169</name>
</gene>
<sequence length="627" mass="68314">MLYQLLTRLDRPRKNALLLALDICLIGVACLLAILVLFGPNALAQLADPLVLVEAGFLMAGGGIAILALGLHRIKLNAYQIQGLHDTALVAALLGAFGIVASLVLRNELPPHVFAVAAMLFLILSVASRLLLRQLVLKLYRDNTQRRRILIYGAGQTGQQLASALTTDDALQAVAFVDDDRRLQGLAIAGLRVYPANDVPALVAQHRIDRIVLAMPSASETIQVDIRRRLADTGCEVHILPSFCDLVDNTARRPLDTRPLDLDNILGRDRLEQELPGVSLSYRGASILVTGAGGSIGSELSRQLISCTPRRLILLDHNELALFEIDRQLRAFDSDVEIVTILGSVCDGALMKEVMDNHDINIVLHAAAYKHLPMVEGNALAGMRNNVLGTKTVADAAREANVDRFILVSTDKAVRPKSMMGASKRLAELLVQDLATRSTTTRFSMVRFGNVLGSSGSVLPLFREQIANGGPVTLTHTDVTRYFMTIPEAVRLVLLAGSFTYGGDVFVLDMGKPVLVRDIAHRMIEQAGLTVRDAQNPDGDIEIKVTGLRPGEKLHEELLIGSDMLTTPHPKILRAQESHLSELEMAKALSDLRKAIETRNLDLLNDTLTQWIETAPQKPAVQMVVAE</sequence>
<keyword evidence="2" id="KW-0812">Transmembrane</keyword>
<keyword evidence="2" id="KW-1133">Transmembrane helix</keyword>
<feature type="domain" description="Polysaccharide biosynthesis protein CapD-like" evidence="3">
    <location>
        <begin position="287"/>
        <end position="576"/>
    </location>
</feature>
<reference evidence="4 5" key="1">
    <citation type="submission" date="2016-11" db="EMBL/GenBank/DDBJ databases">
        <authorList>
            <person name="Jaros S."/>
            <person name="Januszkiewicz K."/>
            <person name="Wedrychowicz H."/>
        </authorList>
    </citation>
    <scope>NUCLEOTIDE SEQUENCE [LARGE SCALE GENOMIC DNA]</scope>
    <source>
        <strain evidence="4 5">DSM 29589</strain>
    </source>
</reference>
<feature type="transmembrane region" description="Helical" evidence="2">
    <location>
        <begin position="83"/>
        <end position="105"/>
    </location>
</feature>
<dbReference type="AlphaFoldDB" id="A0A1M6WVN7"/>
<dbReference type="InterPro" id="IPR036291">
    <property type="entry name" value="NAD(P)-bd_dom_sf"/>
</dbReference>